<keyword evidence="1" id="KW-0472">Membrane</keyword>
<dbReference type="AlphaFoldDB" id="X1HJE2"/>
<name>X1HJE2_9ZZZZ</name>
<gene>
    <name evidence="2" type="ORF">S03H2_32606</name>
</gene>
<organism evidence="2">
    <name type="scientific">marine sediment metagenome</name>
    <dbReference type="NCBI Taxonomy" id="412755"/>
    <lineage>
        <taxon>unclassified sequences</taxon>
        <taxon>metagenomes</taxon>
        <taxon>ecological metagenomes</taxon>
    </lineage>
</organism>
<proteinExistence type="predicted"/>
<feature type="transmembrane region" description="Helical" evidence="1">
    <location>
        <begin position="12"/>
        <end position="33"/>
    </location>
</feature>
<evidence type="ECO:0000313" key="2">
    <source>
        <dbReference type="EMBL" id="GAH57175.1"/>
    </source>
</evidence>
<sequence length="35" mass="3954">FLPGKDSFIMNLFFGGYAWAYLPKSIIIAALFVEL</sequence>
<feature type="non-terminal residue" evidence="2">
    <location>
        <position position="1"/>
    </location>
</feature>
<comment type="caution">
    <text evidence="2">The sequence shown here is derived from an EMBL/GenBank/DDBJ whole genome shotgun (WGS) entry which is preliminary data.</text>
</comment>
<evidence type="ECO:0000256" key="1">
    <source>
        <dbReference type="SAM" id="Phobius"/>
    </source>
</evidence>
<dbReference type="EMBL" id="BARU01019814">
    <property type="protein sequence ID" value="GAH57175.1"/>
    <property type="molecule type" value="Genomic_DNA"/>
</dbReference>
<protein>
    <submittedName>
        <fullName evidence="2">Uncharacterized protein</fullName>
    </submittedName>
</protein>
<keyword evidence="1" id="KW-1133">Transmembrane helix</keyword>
<keyword evidence="1" id="KW-0812">Transmembrane</keyword>
<reference evidence="2" key="1">
    <citation type="journal article" date="2014" name="Front. Microbiol.">
        <title>High frequency of phylogenetically diverse reductive dehalogenase-homologous genes in deep subseafloor sedimentary metagenomes.</title>
        <authorList>
            <person name="Kawai M."/>
            <person name="Futagami T."/>
            <person name="Toyoda A."/>
            <person name="Takaki Y."/>
            <person name="Nishi S."/>
            <person name="Hori S."/>
            <person name="Arai W."/>
            <person name="Tsubouchi T."/>
            <person name="Morono Y."/>
            <person name="Uchiyama I."/>
            <person name="Ito T."/>
            <person name="Fujiyama A."/>
            <person name="Inagaki F."/>
            <person name="Takami H."/>
        </authorList>
    </citation>
    <scope>NUCLEOTIDE SEQUENCE</scope>
    <source>
        <strain evidence="2">Expedition CK06-06</strain>
    </source>
</reference>
<accession>X1HJE2</accession>